<accession>A0A6P8IWX6</accession>
<dbReference type="InterPro" id="IPR006029">
    <property type="entry name" value="Neurotrans-gated_channel_TM"/>
</dbReference>
<keyword evidence="9" id="KW-1185">Reference proteome</keyword>
<feature type="transmembrane region" description="Helical" evidence="5">
    <location>
        <begin position="252"/>
        <end position="273"/>
    </location>
</feature>
<evidence type="ECO:0000256" key="5">
    <source>
        <dbReference type="SAM" id="Phobius"/>
    </source>
</evidence>
<dbReference type="Gene3D" id="2.70.170.10">
    <property type="entry name" value="Neurotransmitter-gated ion-channel ligand-binding domain"/>
    <property type="match status" value="1"/>
</dbReference>
<dbReference type="SUPFAM" id="SSF90112">
    <property type="entry name" value="Neurotransmitter-gated ion-channel transmembrane pore"/>
    <property type="match status" value="1"/>
</dbReference>
<dbReference type="OrthoDB" id="5956274at2759"/>
<keyword evidence="4 5" id="KW-0472">Membrane</keyword>
<evidence type="ECO:0000256" key="4">
    <source>
        <dbReference type="ARBA" id="ARBA00023136"/>
    </source>
</evidence>
<organism evidence="9 10">
    <name type="scientific">Actinia tenebrosa</name>
    <name type="common">Australian red waratah sea anemone</name>
    <dbReference type="NCBI Taxonomy" id="6105"/>
    <lineage>
        <taxon>Eukaryota</taxon>
        <taxon>Metazoa</taxon>
        <taxon>Cnidaria</taxon>
        <taxon>Anthozoa</taxon>
        <taxon>Hexacorallia</taxon>
        <taxon>Actiniaria</taxon>
        <taxon>Actiniidae</taxon>
        <taxon>Actinia</taxon>
    </lineage>
</organism>
<dbReference type="SUPFAM" id="SSF63712">
    <property type="entry name" value="Nicotinic receptor ligand binding domain-like"/>
    <property type="match status" value="1"/>
</dbReference>
<evidence type="ECO:0000256" key="3">
    <source>
        <dbReference type="ARBA" id="ARBA00022989"/>
    </source>
</evidence>
<dbReference type="CDD" id="cd19051">
    <property type="entry name" value="LGIC_TM_cation"/>
    <property type="match status" value="1"/>
</dbReference>
<evidence type="ECO:0000256" key="1">
    <source>
        <dbReference type="ARBA" id="ARBA00004141"/>
    </source>
</evidence>
<dbReference type="FunFam" id="2.70.170.10:FF:000028">
    <property type="entry name" value="AcetylCholine Receptor"/>
    <property type="match status" value="1"/>
</dbReference>
<keyword evidence="2 5" id="KW-0812">Transmembrane</keyword>
<evidence type="ECO:0000259" key="8">
    <source>
        <dbReference type="Pfam" id="PF02932"/>
    </source>
</evidence>
<dbReference type="GeneID" id="116304814"/>
<name>A0A6P8IWX6_ACTTE</name>
<reference evidence="10" key="1">
    <citation type="submission" date="2025-08" db="UniProtKB">
        <authorList>
            <consortium name="RefSeq"/>
        </authorList>
    </citation>
    <scope>IDENTIFICATION</scope>
    <source>
        <tissue evidence="10">Tentacle</tissue>
    </source>
</reference>
<dbReference type="KEGG" id="aten:116304814"/>
<dbReference type="GO" id="GO:0005230">
    <property type="term" value="F:extracellular ligand-gated monoatomic ion channel activity"/>
    <property type="evidence" value="ECO:0007669"/>
    <property type="project" value="InterPro"/>
</dbReference>
<feature type="transmembrane region" description="Helical" evidence="5">
    <location>
        <begin position="280"/>
        <end position="298"/>
    </location>
</feature>
<keyword evidence="3 5" id="KW-1133">Transmembrane helix</keyword>
<feature type="domain" description="Neurotransmitter-gated ion-channel ligand-binding" evidence="7">
    <location>
        <begin position="39"/>
        <end position="248"/>
    </location>
</feature>
<dbReference type="Proteomes" id="UP000515163">
    <property type="component" value="Unplaced"/>
</dbReference>
<feature type="signal peptide" evidence="6">
    <location>
        <begin position="1"/>
        <end position="29"/>
    </location>
</feature>
<keyword evidence="6" id="KW-0732">Signal</keyword>
<feature type="chain" id="PRO_5027940360" evidence="6">
    <location>
        <begin position="30"/>
        <end position="434"/>
    </location>
</feature>
<evidence type="ECO:0000259" key="7">
    <source>
        <dbReference type="Pfam" id="PF02931"/>
    </source>
</evidence>
<dbReference type="InParanoid" id="A0A6P8IWX6"/>
<proteinExistence type="predicted"/>
<dbReference type="RefSeq" id="XP_031570460.1">
    <property type="nucleotide sequence ID" value="XM_031714600.1"/>
</dbReference>
<evidence type="ECO:0000256" key="2">
    <source>
        <dbReference type="ARBA" id="ARBA00022692"/>
    </source>
</evidence>
<feature type="transmembrane region" description="Helical" evidence="5">
    <location>
        <begin position="310"/>
        <end position="336"/>
    </location>
</feature>
<dbReference type="Pfam" id="PF02932">
    <property type="entry name" value="Neur_chan_memb"/>
    <property type="match status" value="1"/>
</dbReference>
<dbReference type="PANTHER" id="PTHR18945">
    <property type="entry name" value="NEUROTRANSMITTER GATED ION CHANNEL"/>
    <property type="match status" value="1"/>
</dbReference>
<feature type="domain" description="Neurotransmitter-gated ion-channel transmembrane" evidence="8">
    <location>
        <begin position="256"/>
        <end position="348"/>
    </location>
</feature>
<dbReference type="GO" id="GO:0016020">
    <property type="term" value="C:membrane"/>
    <property type="evidence" value="ECO:0007669"/>
    <property type="project" value="UniProtKB-SubCell"/>
</dbReference>
<evidence type="ECO:0000313" key="10">
    <source>
        <dbReference type="RefSeq" id="XP_031570460.1"/>
    </source>
</evidence>
<dbReference type="InterPro" id="IPR038050">
    <property type="entry name" value="Neuro_actylchol_rec"/>
</dbReference>
<feature type="transmembrane region" description="Helical" evidence="5">
    <location>
        <begin position="413"/>
        <end position="432"/>
    </location>
</feature>
<dbReference type="InterPro" id="IPR006201">
    <property type="entry name" value="Neur_channel"/>
</dbReference>
<dbReference type="InterPro" id="IPR006202">
    <property type="entry name" value="Neur_chan_lig-bd"/>
</dbReference>
<dbReference type="Pfam" id="PF02931">
    <property type="entry name" value="Neur_chan_LBD"/>
    <property type="match status" value="1"/>
</dbReference>
<evidence type="ECO:0000256" key="6">
    <source>
        <dbReference type="SAM" id="SignalP"/>
    </source>
</evidence>
<dbReference type="GO" id="GO:0004888">
    <property type="term" value="F:transmembrane signaling receptor activity"/>
    <property type="evidence" value="ECO:0007669"/>
    <property type="project" value="InterPro"/>
</dbReference>
<dbReference type="InterPro" id="IPR036734">
    <property type="entry name" value="Neur_chan_lig-bd_sf"/>
</dbReference>
<dbReference type="AlphaFoldDB" id="A0A6P8IWX6"/>
<gene>
    <name evidence="10" type="primary">LOC116304814</name>
</gene>
<dbReference type="InterPro" id="IPR036719">
    <property type="entry name" value="Neuro-gated_channel_TM_sf"/>
</dbReference>
<evidence type="ECO:0000313" key="9">
    <source>
        <dbReference type="Proteomes" id="UP000515163"/>
    </source>
</evidence>
<dbReference type="Gene3D" id="1.20.58.390">
    <property type="entry name" value="Neurotransmitter-gated ion-channel transmembrane domain"/>
    <property type="match status" value="1"/>
</dbReference>
<comment type="subcellular location">
    <subcellularLocation>
        <location evidence="1">Membrane</location>
        <topology evidence="1">Multi-pass membrane protein</topology>
    </subcellularLocation>
</comment>
<protein>
    <submittedName>
        <fullName evidence="10">Neuronal acetylcholine receptor subunit beta-3-like</fullName>
    </submittedName>
</protein>
<sequence length="434" mass="48426">MEDKLNSKTLGNFVLLIVILQVLLHIASGRSNTSAEHSIRKLLLDDYDQAVLPIRGGSPVDVEFGLKLNALQKVDSKEQLISVDTWVVMKWNNTFLYWDKSKYGGKDRVNFLPTEVWFPDIALHNNGDNLTPRAGGTSKFLSNVAVDSDGLNVWSGPASFTASCELKLDYWPFDTQKCAFRFGSFSYHKQQLTISPFATKSTLGESFIENGDWAIMGIDIDIGETDHGNCCPYKFSQISFTITMERKYSYQMFYVVAPCLIMSILTLVSFWIPSESGERIGFVTTLLLGMMVFLLIVPDSLPESSRAIPVLGVLLMCTLVLISFVLLATIAVLRCFHTEGTPPKYLRWLSKSTVVNDNGAFEIVELDRQKPSVATLRAVQPFQADPAVKPGTPRTKGTATVSWQGIACRLDTIFFWFFLVVYVVVYAVLLTARG</sequence>
<dbReference type="PRINTS" id="PR00252">
    <property type="entry name" value="NRIONCHANNEL"/>
</dbReference>